<comment type="pathway">
    <text evidence="1">Protein modification; protein ubiquitination.</text>
</comment>
<evidence type="ECO:0000313" key="7">
    <source>
        <dbReference type="Proteomes" id="UP000011615"/>
    </source>
</evidence>
<dbReference type="PATRIC" id="fig|1230457.4.peg.118"/>
<sequence>MPHILKGDVMLAETGMRDSESDGAGIGRRLYLCGSALAVGGLAGCLSATDEQQSTKAESGGQPTRDDGGGKHVDKETTAESITDCTTITEPGTYVLAADLEAEPGETCIEIRASDVTLDGQGRTITGSGPTEPFEEPFKPVTSGVLVRPELTGAEKKRKKAGVTPPLTDGLSNVTVRNLSVEGFDAGIAFEGVTDGAIAGTTVRATQDGLTLFQSAENTLCKNKTVGNGRTGVRLERADGNLLEANTATGNGMPASENGGIVLIDSNETRLVHNDVDGNIAGIELTRSHGNTLTENSVSGNIFDGLVLLESQANTLVGNTVNSNTNLFGIILVDSHETTLEENTANGNAQGGILLVQSAENTLIGNTANENGLDGGIILTRSNENTLSNNTANDNVGASALGGPNVDPTFGPGFNLFDSRFNRGRSNTARGNDGGPIRLVGGEGNSIEINGVVYTEATADETPLETDEQPPLSEPLEALAETGEREPLLETIDVEVAERLFDGYPASLLRR</sequence>
<gene>
    <name evidence="6" type="ORF">C476_00647</name>
</gene>
<dbReference type="eggNOG" id="arCOG02498">
    <property type="taxonomic scope" value="Archaea"/>
</dbReference>
<dbReference type="Pfam" id="PF05048">
    <property type="entry name" value="NosD"/>
    <property type="match status" value="1"/>
</dbReference>
<dbReference type="InterPro" id="IPR007742">
    <property type="entry name" value="NosD_dom"/>
</dbReference>
<dbReference type="InterPro" id="IPR022441">
    <property type="entry name" value="Para_beta_helix_rpt-2"/>
</dbReference>
<evidence type="ECO:0000259" key="5">
    <source>
        <dbReference type="Pfam" id="PF05048"/>
    </source>
</evidence>
<evidence type="ECO:0000256" key="1">
    <source>
        <dbReference type="ARBA" id="ARBA00004906"/>
    </source>
</evidence>
<dbReference type="SMART" id="SM00710">
    <property type="entry name" value="PbH1"/>
    <property type="match status" value="9"/>
</dbReference>
<dbReference type="Proteomes" id="UP000011615">
    <property type="component" value="Unassembled WGS sequence"/>
</dbReference>
<dbReference type="InterPro" id="IPR012334">
    <property type="entry name" value="Pectin_lyas_fold"/>
</dbReference>
<dbReference type="AlphaFoldDB" id="M0CVK0"/>
<reference evidence="6 7" key="1">
    <citation type="journal article" date="2014" name="PLoS Genet.">
        <title>Phylogenetically driven sequencing of extremely halophilic archaea reveals strategies for static and dynamic osmo-response.</title>
        <authorList>
            <person name="Becker E.A."/>
            <person name="Seitzer P.M."/>
            <person name="Tritt A."/>
            <person name="Larsen D."/>
            <person name="Krusor M."/>
            <person name="Yao A.I."/>
            <person name="Wu D."/>
            <person name="Madern D."/>
            <person name="Eisen J.A."/>
            <person name="Darling A.E."/>
            <person name="Facciotti M.T."/>
        </authorList>
    </citation>
    <scope>NUCLEOTIDE SEQUENCE [LARGE SCALE GENOMIC DNA]</scope>
    <source>
        <strain evidence="6 7">JCM 13563</strain>
    </source>
</reference>
<evidence type="ECO:0000256" key="4">
    <source>
        <dbReference type="SAM" id="MobiDB-lite"/>
    </source>
</evidence>
<evidence type="ECO:0000256" key="2">
    <source>
        <dbReference type="ARBA" id="ARBA00022737"/>
    </source>
</evidence>
<dbReference type="SUPFAM" id="SSF51126">
    <property type="entry name" value="Pectin lyase-like"/>
    <property type="match status" value="1"/>
</dbReference>
<feature type="domain" description="Periplasmic copper-binding protein NosD beta helix" evidence="5">
    <location>
        <begin position="258"/>
        <end position="394"/>
    </location>
</feature>
<dbReference type="Gene3D" id="2.160.20.10">
    <property type="entry name" value="Single-stranded right-handed beta-helix, Pectin lyase-like"/>
    <property type="match status" value="2"/>
</dbReference>
<accession>M0CVK0</accession>
<dbReference type="InterPro" id="IPR006626">
    <property type="entry name" value="PbH1"/>
</dbReference>
<dbReference type="PANTHER" id="PTHR22990:SF15">
    <property type="entry name" value="F-BOX ONLY PROTEIN 10"/>
    <property type="match status" value="1"/>
</dbReference>
<keyword evidence="3" id="KW-0833">Ubl conjugation pathway</keyword>
<proteinExistence type="predicted"/>
<keyword evidence="7" id="KW-1185">Reference proteome</keyword>
<dbReference type="InterPro" id="IPR011050">
    <property type="entry name" value="Pectin_lyase_fold/virulence"/>
</dbReference>
<comment type="caution">
    <text evidence="6">The sequence shown here is derived from an EMBL/GenBank/DDBJ whole genome shotgun (WGS) entry which is preliminary data.</text>
</comment>
<organism evidence="6 7">
    <name type="scientific">Natrinema limicola JCM 13563</name>
    <dbReference type="NCBI Taxonomy" id="1230457"/>
    <lineage>
        <taxon>Archaea</taxon>
        <taxon>Methanobacteriati</taxon>
        <taxon>Methanobacteriota</taxon>
        <taxon>Stenosarchaea group</taxon>
        <taxon>Halobacteria</taxon>
        <taxon>Halobacteriales</taxon>
        <taxon>Natrialbaceae</taxon>
        <taxon>Natrinema</taxon>
    </lineage>
</organism>
<evidence type="ECO:0000313" key="6">
    <source>
        <dbReference type="EMBL" id="ELZ25914.1"/>
    </source>
</evidence>
<dbReference type="RefSeq" id="WP_008008843.1">
    <property type="nucleotide sequence ID" value="NZ_AOIT01000010.1"/>
</dbReference>
<keyword evidence="2" id="KW-0677">Repeat</keyword>
<dbReference type="PANTHER" id="PTHR22990">
    <property type="entry name" value="F-BOX ONLY PROTEIN"/>
    <property type="match status" value="1"/>
</dbReference>
<feature type="compositionally biased region" description="Basic and acidic residues" evidence="4">
    <location>
        <begin position="64"/>
        <end position="78"/>
    </location>
</feature>
<name>M0CVK0_9EURY</name>
<dbReference type="NCBIfam" id="TIGR03804">
    <property type="entry name" value="para_beta_helix"/>
    <property type="match status" value="6"/>
</dbReference>
<protein>
    <recommendedName>
        <fullName evidence="5">Periplasmic copper-binding protein NosD beta helix domain-containing protein</fullName>
    </recommendedName>
</protein>
<dbReference type="EMBL" id="AOIT01000010">
    <property type="protein sequence ID" value="ELZ25914.1"/>
    <property type="molecule type" value="Genomic_DNA"/>
</dbReference>
<feature type="region of interest" description="Disordered" evidence="4">
    <location>
        <begin position="53"/>
        <end position="79"/>
    </location>
</feature>
<dbReference type="InterPro" id="IPR051550">
    <property type="entry name" value="SCF-Subunits/Alg-Epimerases"/>
</dbReference>
<evidence type="ECO:0000256" key="3">
    <source>
        <dbReference type="ARBA" id="ARBA00022786"/>
    </source>
</evidence>